<keyword evidence="2" id="KW-0732">Signal</keyword>
<evidence type="ECO:0000313" key="4">
    <source>
        <dbReference type="EnsemblPlants" id="AET03091"/>
    </source>
</evidence>
<keyword evidence="1 3" id="KW-0812">Transmembrane</keyword>
<dbReference type="AlphaFoldDB" id="G7LEP6"/>
<accession>G7LEP6</accession>
<feature type="signal peptide" evidence="2">
    <location>
        <begin position="1"/>
        <end position="18"/>
    </location>
</feature>
<organism evidence="3 5">
    <name type="scientific">Medicago truncatula</name>
    <name type="common">Barrel medic</name>
    <name type="synonym">Medicago tribuloides</name>
    <dbReference type="NCBI Taxonomy" id="3880"/>
    <lineage>
        <taxon>Eukaryota</taxon>
        <taxon>Viridiplantae</taxon>
        <taxon>Streptophyta</taxon>
        <taxon>Embryophyta</taxon>
        <taxon>Tracheophyta</taxon>
        <taxon>Spermatophyta</taxon>
        <taxon>Magnoliopsida</taxon>
        <taxon>eudicotyledons</taxon>
        <taxon>Gunneridae</taxon>
        <taxon>Pentapetalae</taxon>
        <taxon>rosids</taxon>
        <taxon>fabids</taxon>
        <taxon>Fabales</taxon>
        <taxon>Fabaceae</taxon>
        <taxon>Papilionoideae</taxon>
        <taxon>50 kb inversion clade</taxon>
        <taxon>NPAAA clade</taxon>
        <taxon>Hologalegina</taxon>
        <taxon>IRL clade</taxon>
        <taxon>Trifolieae</taxon>
        <taxon>Medicago</taxon>
    </lineage>
</organism>
<reference evidence="4" key="3">
    <citation type="submission" date="2015-04" db="UniProtKB">
        <authorList>
            <consortium name="EnsemblPlants"/>
        </authorList>
    </citation>
    <scope>IDENTIFICATION</scope>
    <source>
        <strain evidence="4">cv. Jemalong A17</strain>
    </source>
</reference>
<evidence type="ECO:0000256" key="2">
    <source>
        <dbReference type="SAM" id="SignalP"/>
    </source>
</evidence>
<evidence type="ECO:0000256" key="1">
    <source>
        <dbReference type="SAM" id="Phobius"/>
    </source>
</evidence>
<keyword evidence="5" id="KW-1185">Reference proteome</keyword>
<dbReference type="PaxDb" id="3880-AET03091"/>
<feature type="chain" id="PRO_5014574248" evidence="2">
    <location>
        <begin position="19"/>
        <end position="103"/>
    </location>
</feature>
<proteinExistence type="predicted"/>
<dbReference type="HOGENOM" id="CLU_2267801_0_0_1"/>
<dbReference type="EnsemblPlants" id="AET03091">
    <property type="protein sequence ID" value="AET03091"/>
    <property type="gene ID" value="MTR_8g062630"/>
</dbReference>
<protein>
    <submittedName>
        <fullName evidence="3">Transmembrane protein, putative</fullName>
    </submittedName>
</protein>
<evidence type="ECO:0000313" key="5">
    <source>
        <dbReference type="Proteomes" id="UP000002051"/>
    </source>
</evidence>
<keyword evidence="1" id="KW-1133">Transmembrane helix</keyword>
<reference evidence="3 5" key="1">
    <citation type="journal article" date="2011" name="Nature">
        <title>The Medicago genome provides insight into the evolution of rhizobial symbioses.</title>
        <authorList>
            <person name="Young N.D."/>
            <person name="Debelle F."/>
            <person name="Oldroyd G.E."/>
            <person name="Geurts R."/>
            <person name="Cannon S.B."/>
            <person name="Udvardi M.K."/>
            <person name="Benedito V.A."/>
            <person name="Mayer K.F."/>
            <person name="Gouzy J."/>
            <person name="Schoof H."/>
            <person name="Van de Peer Y."/>
            <person name="Proost S."/>
            <person name="Cook D.R."/>
            <person name="Meyers B.C."/>
            <person name="Spannagl M."/>
            <person name="Cheung F."/>
            <person name="De Mita S."/>
            <person name="Krishnakumar V."/>
            <person name="Gundlach H."/>
            <person name="Zhou S."/>
            <person name="Mudge J."/>
            <person name="Bharti A.K."/>
            <person name="Murray J.D."/>
            <person name="Naoumkina M.A."/>
            <person name="Rosen B."/>
            <person name="Silverstein K.A."/>
            <person name="Tang H."/>
            <person name="Rombauts S."/>
            <person name="Zhao P.X."/>
            <person name="Zhou P."/>
            <person name="Barbe V."/>
            <person name="Bardou P."/>
            <person name="Bechner M."/>
            <person name="Bellec A."/>
            <person name="Berger A."/>
            <person name="Berges H."/>
            <person name="Bidwell S."/>
            <person name="Bisseling T."/>
            <person name="Choisne N."/>
            <person name="Couloux A."/>
            <person name="Denny R."/>
            <person name="Deshpande S."/>
            <person name="Dai X."/>
            <person name="Doyle J.J."/>
            <person name="Dudez A.M."/>
            <person name="Farmer A.D."/>
            <person name="Fouteau S."/>
            <person name="Franken C."/>
            <person name="Gibelin C."/>
            <person name="Gish J."/>
            <person name="Goldstein S."/>
            <person name="Gonzalez A.J."/>
            <person name="Green P.J."/>
            <person name="Hallab A."/>
            <person name="Hartog M."/>
            <person name="Hua A."/>
            <person name="Humphray S.J."/>
            <person name="Jeong D.H."/>
            <person name="Jing Y."/>
            <person name="Jocker A."/>
            <person name="Kenton S.M."/>
            <person name="Kim D.J."/>
            <person name="Klee K."/>
            <person name="Lai H."/>
            <person name="Lang C."/>
            <person name="Lin S."/>
            <person name="Macmil S.L."/>
            <person name="Magdelenat G."/>
            <person name="Matthews L."/>
            <person name="McCorrison J."/>
            <person name="Monaghan E.L."/>
            <person name="Mun J.H."/>
            <person name="Najar F.Z."/>
            <person name="Nicholson C."/>
            <person name="Noirot C."/>
            <person name="O'Bleness M."/>
            <person name="Paule C.R."/>
            <person name="Poulain J."/>
            <person name="Prion F."/>
            <person name="Qin B."/>
            <person name="Qu C."/>
            <person name="Retzel E.F."/>
            <person name="Riddle C."/>
            <person name="Sallet E."/>
            <person name="Samain S."/>
            <person name="Samson N."/>
            <person name="Sanders I."/>
            <person name="Saurat O."/>
            <person name="Scarpelli C."/>
            <person name="Schiex T."/>
            <person name="Segurens B."/>
            <person name="Severin A.J."/>
            <person name="Sherrier D.J."/>
            <person name="Shi R."/>
            <person name="Sims S."/>
            <person name="Singer S.R."/>
            <person name="Sinharoy S."/>
            <person name="Sterck L."/>
            <person name="Viollet A."/>
            <person name="Wang B.B."/>
            <person name="Wang K."/>
            <person name="Wang M."/>
            <person name="Wang X."/>
            <person name="Warfsmann J."/>
            <person name="Weissenbach J."/>
            <person name="White D.D."/>
            <person name="White J.D."/>
            <person name="Wiley G.B."/>
            <person name="Wincker P."/>
            <person name="Xing Y."/>
            <person name="Yang L."/>
            <person name="Yao Z."/>
            <person name="Ying F."/>
            <person name="Zhai J."/>
            <person name="Zhou L."/>
            <person name="Zuber A."/>
            <person name="Denarie J."/>
            <person name="Dixon R.A."/>
            <person name="May G.D."/>
            <person name="Schwartz D.C."/>
            <person name="Rogers J."/>
            <person name="Quetier F."/>
            <person name="Town C.D."/>
            <person name="Roe B.A."/>
        </authorList>
    </citation>
    <scope>NUCLEOTIDE SEQUENCE [LARGE SCALE GENOMIC DNA]</scope>
    <source>
        <strain evidence="3">A17</strain>
        <strain evidence="4 5">cv. Jemalong A17</strain>
    </source>
</reference>
<feature type="transmembrane region" description="Helical" evidence="1">
    <location>
        <begin position="53"/>
        <end position="75"/>
    </location>
</feature>
<sequence>MAMHLYWLAFGFSCLGSASEGISFLIFGTLVLSLHGTFGVTFVQHMTSFHCRFWPFLALLLDIIIDFGYPCFFLFCASVHDGSAMLISFRHEWLSVVLLSKDG</sequence>
<feature type="transmembrane region" description="Helical" evidence="1">
    <location>
        <begin position="6"/>
        <end position="32"/>
    </location>
</feature>
<dbReference type="EMBL" id="CM001224">
    <property type="protein sequence ID" value="AET03091.1"/>
    <property type="molecule type" value="Genomic_DNA"/>
</dbReference>
<keyword evidence="1" id="KW-0472">Membrane</keyword>
<dbReference type="Proteomes" id="UP000002051">
    <property type="component" value="Chromosome 8"/>
</dbReference>
<reference evidence="3 5" key="2">
    <citation type="journal article" date="2014" name="BMC Genomics">
        <title>An improved genome release (version Mt4.0) for the model legume Medicago truncatula.</title>
        <authorList>
            <person name="Tang H."/>
            <person name="Krishnakumar V."/>
            <person name="Bidwell S."/>
            <person name="Rosen B."/>
            <person name="Chan A."/>
            <person name="Zhou S."/>
            <person name="Gentzbittel L."/>
            <person name="Childs K.L."/>
            <person name="Yandell M."/>
            <person name="Gundlach H."/>
            <person name="Mayer K.F."/>
            <person name="Schwartz D.C."/>
            <person name="Town C.D."/>
        </authorList>
    </citation>
    <scope>GENOME REANNOTATION</scope>
    <source>
        <strain evidence="4 5">cv. Jemalong A17</strain>
    </source>
</reference>
<gene>
    <name evidence="3" type="ordered locus">MTR_8g062630</name>
</gene>
<name>G7LEP6_MEDTR</name>
<evidence type="ECO:0000313" key="3">
    <source>
        <dbReference type="EMBL" id="AET03091.1"/>
    </source>
</evidence>